<dbReference type="PANTHER" id="PTHR42765:SF1">
    <property type="entry name" value="ISOLEUCINE--TRNA LIGASE, MITOCHONDRIAL"/>
    <property type="match status" value="1"/>
</dbReference>
<dbReference type="HOGENOM" id="CLU_001493_7_0_7"/>
<comment type="cofactor">
    <cofactor evidence="10">
        <name>Zn(2+)</name>
        <dbReference type="ChEBI" id="CHEBI:29105"/>
    </cofactor>
    <text evidence="10">Binds 1 zinc ion per subunit.</text>
</comment>
<feature type="domain" description="Aminoacyl-tRNA synthetase class Ia" evidence="11">
    <location>
        <begin position="27"/>
        <end position="641"/>
    </location>
</feature>
<dbReference type="CDD" id="cd00818">
    <property type="entry name" value="IleRS_core"/>
    <property type="match status" value="1"/>
</dbReference>
<dbReference type="CDD" id="cd07960">
    <property type="entry name" value="Anticodon_Ia_Ile_BEm"/>
    <property type="match status" value="1"/>
</dbReference>
<dbReference type="InterPro" id="IPR009008">
    <property type="entry name" value="Val/Leu/Ile-tRNA-synth_edit"/>
</dbReference>
<keyword evidence="2 10" id="KW-0963">Cytoplasm</keyword>
<comment type="catalytic activity">
    <reaction evidence="9 10">
        <text>tRNA(Ile) + L-isoleucine + ATP = L-isoleucyl-tRNA(Ile) + AMP + diphosphate</text>
        <dbReference type="Rhea" id="RHEA:11060"/>
        <dbReference type="Rhea" id="RHEA-COMP:9666"/>
        <dbReference type="Rhea" id="RHEA-COMP:9695"/>
        <dbReference type="ChEBI" id="CHEBI:30616"/>
        <dbReference type="ChEBI" id="CHEBI:33019"/>
        <dbReference type="ChEBI" id="CHEBI:58045"/>
        <dbReference type="ChEBI" id="CHEBI:78442"/>
        <dbReference type="ChEBI" id="CHEBI:78528"/>
        <dbReference type="ChEBI" id="CHEBI:456215"/>
        <dbReference type="EC" id="6.1.1.5"/>
    </reaction>
</comment>
<dbReference type="InterPro" id="IPR014729">
    <property type="entry name" value="Rossmann-like_a/b/a_fold"/>
</dbReference>
<dbReference type="InterPro" id="IPR002301">
    <property type="entry name" value="Ile-tRNA-ligase"/>
</dbReference>
<organism evidence="14 15">
    <name type="scientific">Desulfobacter postgatei 2ac9</name>
    <dbReference type="NCBI Taxonomy" id="879212"/>
    <lineage>
        <taxon>Bacteria</taxon>
        <taxon>Pseudomonadati</taxon>
        <taxon>Thermodesulfobacteriota</taxon>
        <taxon>Desulfobacteria</taxon>
        <taxon>Desulfobacterales</taxon>
        <taxon>Desulfobacteraceae</taxon>
        <taxon>Desulfobacter</taxon>
    </lineage>
</organism>
<dbReference type="SUPFAM" id="SSF50677">
    <property type="entry name" value="ValRS/IleRS/LeuRS editing domain"/>
    <property type="match status" value="1"/>
</dbReference>
<name>I5B3K3_9BACT</name>
<feature type="binding site" evidence="10">
    <location>
        <position position="561"/>
    </location>
    <ligand>
        <name>L-isoleucyl-5'-AMP</name>
        <dbReference type="ChEBI" id="CHEBI:178002"/>
    </ligand>
</feature>
<comment type="subunit">
    <text evidence="10">Monomer.</text>
</comment>
<feature type="domain" description="Methionyl/Valyl/Leucyl/Isoleucyl-tRNA synthetase anticodon-binding" evidence="13">
    <location>
        <begin position="684"/>
        <end position="840"/>
    </location>
</feature>
<dbReference type="InterPro" id="IPR001412">
    <property type="entry name" value="aa-tRNA-synth_I_CS"/>
</dbReference>
<gene>
    <name evidence="10" type="primary">ileS</name>
    <name evidence="14" type="ORF">DespoDRAFT_02182</name>
</gene>
<feature type="binding site" evidence="10">
    <location>
        <position position="922"/>
    </location>
    <ligand>
        <name>Zn(2+)</name>
        <dbReference type="ChEBI" id="CHEBI:29105"/>
    </ligand>
</feature>
<dbReference type="Pfam" id="PF06827">
    <property type="entry name" value="zf-FPG_IleRS"/>
    <property type="match status" value="1"/>
</dbReference>
<dbReference type="PANTHER" id="PTHR42765">
    <property type="entry name" value="SOLEUCYL-TRNA SYNTHETASE"/>
    <property type="match status" value="1"/>
</dbReference>
<comment type="function">
    <text evidence="8 10">Catalyzes the attachment of isoleucine to tRNA(Ile). As IleRS can inadvertently accommodate and process structurally similar amino acids such as valine, to avoid such errors it has two additional distinct tRNA(Ile)-dependent editing activities. One activity is designated as 'pretransfer' editing and involves the hydrolysis of activated Val-AMP. The other activity is designated 'posttransfer' editing and involves deacylation of mischarged Val-tRNA(Ile).</text>
</comment>
<dbReference type="FunFam" id="1.10.730.20:FF:000001">
    <property type="entry name" value="Isoleucine--tRNA ligase"/>
    <property type="match status" value="1"/>
</dbReference>
<dbReference type="InterPro" id="IPR050081">
    <property type="entry name" value="Ile-tRNA_ligase"/>
</dbReference>
<dbReference type="HAMAP" id="MF_02002">
    <property type="entry name" value="Ile_tRNA_synth_type1"/>
    <property type="match status" value="1"/>
</dbReference>
<dbReference type="OrthoDB" id="9810365at2"/>
<dbReference type="NCBIfam" id="TIGR00392">
    <property type="entry name" value="ileS"/>
    <property type="match status" value="1"/>
</dbReference>
<evidence type="ECO:0000256" key="2">
    <source>
        <dbReference type="ARBA" id="ARBA00022490"/>
    </source>
</evidence>
<dbReference type="InterPro" id="IPR010663">
    <property type="entry name" value="Znf_FPG/IleRS"/>
</dbReference>
<dbReference type="RefSeq" id="WP_004073458.1">
    <property type="nucleotide sequence ID" value="NZ_CM001488.1"/>
</dbReference>
<evidence type="ECO:0000256" key="5">
    <source>
        <dbReference type="ARBA" id="ARBA00022840"/>
    </source>
</evidence>
<dbReference type="PRINTS" id="PR00984">
    <property type="entry name" value="TRNASYNTHILE"/>
</dbReference>
<feature type="binding site" evidence="10">
    <location>
        <position position="899"/>
    </location>
    <ligand>
        <name>Zn(2+)</name>
        <dbReference type="ChEBI" id="CHEBI:29105"/>
    </ligand>
</feature>
<evidence type="ECO:0000313" key="15">
    <source>
        <dbReference type="Proteomes" id="UP000005778"/>
    </source>
</evidence>
<dbReference type="GO" id="GO:0005524">
    <property type="term" value="F:ATP binding"/>
    <property type="evidence" value="ECO:0007669"/>
    <property type="project" value="UniProtKB-UniRule"/>
</dbReference>
<feature type="binding site" evidence="10">
    <location>
        <position position="605"/>
    </location>
    <ligand>
        <name>ATP</name>
        <dbReference type="ChEBI" id="CHEBI:30616"/>
    </ligand>
</feature>
<dbReference type="GO" id="GO:0006428">
    <property type="term" value="P:isoleucyl-tRNA aminoacylation"/>
    <property type="evidence" value="ECO:0007669"/>
    <property type="project" value="UniProtKB-UniRule"/>
</dbReference>
<dbReference type="SUPFAM" id="SSF47323">
    <property type="entry name" value="Anticodon-binding domain of a subclass of class I aminoacyl-tRNA synthetases"/>
    <property type="match status" value="1"/>
</dbReference>
<dbReference type="Gene3D" id="1.10.730.20">
    <property type="match status" value="1"/>
</dbReference>
<keyword evidence="10" id="KW-0479">Metal-binding</keyword>
<dbReference type="GO" id="GO:0005829">
    <property type="term" value="C:cytosol"/>
    <property type="evidence" value="ECO:0007669"/>
    <property type="project" value="TreeGrafter"/>
</dbReference>
<dbReference type="GO" id="GO:0002161">
    <property type="term" value="F:aminoacyl-tRNA deacylase activity"/>
    <property type="evidence" value="ECO:0007669"/>
    <property type="project" value="InterPro"/>
</dbReference>
<feature type="short sequence motif" description="'KMSKS' region" evidence="10">
    <location>
        <begin position="602"/>
        <end position="606"/>
    </location>
</feature>
<evidence type="ECO:0000256" key="10">
    <source>
        <dbReference type="HAMAP-Rule" id="MF_02002"/>
    </source>
</evidence>
<evidence type="ECO:0000259" key="11">
    <source>
        <dbReference type="Pfam" id="PF00133"/>
    </source>
</evidence>
<reference evidence="14 15" key="2">
    <citation type="submission" date="2012-02" db="EMBL/GenBank/DDBJ databases">
        <title>Improved High-Quality Draft sequence of Desulfobacter postgatei 2ac9.</title>
        <authorList>
            <consortium name="US DOE Joint Genome Institute"/>
            <person name="Lucas S."/>
            <person name="Han J."/>
            <person name="Lapidus A."/>
            <person name="Cheng J.-F."/>
            <person name="Goodwin L."/>
            <person name="Pitluck S."/>
            <person name="Peters L."/>
            <person name="Ovchinnikova G."/>
            <person name="Held B."/>
            <person name="Detter J.C."/>
            <person name="Han C."/>
            <person name="Tapia R."/>
            <person name="Land M."/>
            <person name="Hauser L."/>
            <person name="Kyrpides N."/>
            <person name="Ivanova N."/>
            <person name="Pagani I."/>
            <person name="Orellana R."/>
            <person name="Lovley D."/>
            <person name="Woyke T."/>
        </authorList>
    </citation>
    <scope>NUCLEOTIDE SEQUENCE [LARGE SCALE GENOMIC DNA]</scope>
    <source>
        <strain evidence="14 15">2ac9</strain>
    </source>
</reference>
<evidence type="ECO:0000256" key="1">
    <source>
        <dbReference type="ARBA" id="ARBA00006887"/>
    </source>
</evidence>
<evidence type="ECO:0000256" key="6">
    <source>
        <dbReference type="ARBA" id="ARBA00022917"/>
    </source>
</evidence>
<keyword evidence="10" id="KW-0862">Zinc</keyword>
<dbReference type="InterPro" id="IPR033708">
    <property type="entry name" value="Anticodon_Ile_BEm"/>
</dbReference>
<evidence type="ECO:0000259" key="13">
    <source>
        <dbReference type="Pfam" id="PF08264"/>
    </source>
</evidence>
<dbReference type="Proteomes" id="UP000005778">
    <property type="component" value="Chromosome"/>
</dbReference>
<dbReference type="InterPro" id="IPR023585">
    <property type="entry name" value="Ile-tRNA-ligase_type1"/>
</dbReference>
<feature type="binding site" evidence="10">
    <location>
        <position position="902"/>
    </location>
    <ligand>
        <name>Zn(2+)</name>
        <dbReference type="ChEBI" id="CHEBI:29105"/>
    </ligand>
</feature>
<proteinExistence type="inferred from homology"/>
<reference evidence="14 15" key="1">
    <citation type="submission" date="2011-09" db="EMBL/GenBank/DDBJ databases">
        <authorList>
            <consortium name="US DOE Joint Genome Institute (JGI-PGF)"/>
            <person name="Lucas S."/>
            <person name="Han J."/>
            <person name="Lapidus A."/>
            <person name="Cheng J.-F."/>
            <person name="Goodwin L."/>
            <person name="Pitluck S."/>
            <person name="Peters L."/>
            <person name="Land M.L."/>
            <person name="Hauser L."/>
            <person name="Orellana R."/>
            <person name="Lovley D."/>
            <person name="Woyke T.J."/>
        </authorList>
    </citation>
    <scope>NUCLEOTIDE SEQUENCE [LARGE SCALE GENOMIC DNA]</scope>
    <source>
        <strain evidence="14 15">2ac9</strain>
    </source>
</reference>
<feature type="binding site" evidence="10">
    <location>
        <position position="919"/>
    </location>
    <ligand>
        <name>Zn(2+)</name>
        <dbReference type="ChEBI" id="CHEBI:29105"/>
    </ligand>
</feature>
<dbReference type="Pfam" id="PF08264">
    <property type="entry name" value="Anticodon_1"/>
    <property type="match status" value="1"/>
</dbReference>
<evidence type="ECO:0000256" key="3">
    <source>
        <dbReference type="ARBA" id="ARBA00022598"/>
    </source>
</evidence>
<keyword evidence="4 10" id="KW-0547">Nucleotide-binding</keyword>
<dbReference type="SUPFAM" id="SSF52374">
    <property type="entry name" value="Nucleotidylyl transferase"/>
    <property type="match status" value="1"/>
</dbReference>
<keyword evidence="5 10" id="KW-0067">ATP-binding</keyword>
<dbReference type="InterPro" id="IPR002300">
    <property type="entry name" value="aa-tRNA-synth_Ia"/>
</dbReference>
<evidence type="ECO:0000256" key="8">
    <source>
        <dbReference type="ARBA" id="ARBA00025217"/>
    </source>
</evidence>
<dbReference type="InterPro" id="IPR013155">
    <property type="entry name" value="M/V/L/I-tRNA-synth_anticd-bd"/>
</dbReference>
<sequence>MDYKKTLNLPSTQFAMKANLPQREPEMIKAWEQKNIYKKLREQSKDKPLFILHDGPPYANGHLHMGHAINKILKDIIIRSRQMCGFNAPYVPGWDCHGLPIEHNVDKKLGSRKKEMTPVEVRRECREYAASFVDIQREEFKRFGVSGDWDAPYLTMDYPYEACIAKECGEFGLSGDMFLGKKPIYWCCNCETALAEAEIEYHDHTSPSIYVKFPVEDNAKDLFDADGETVSVVIWTTTPWTLPANLGVCLHPDFVYAAVKTQNQGVLIIAKELVETVMGEFGISDYAIIADLSAKDLENRNCKHPFYDRDSLIILGDHVTLEAGTGCVHTAPGHGADDHIAGNRYGLECYSPVEDNGTFSQGVELFEGQFIFKANAEINKTLEEKGALLKQENMSHSYPHCWRCKKPVIYRATPQWFISMDNLGLRQKALDEINNVHWIPSWGRERIYAMIEHRPDWCLSRQRSWGVPIPVFHCTKCQKVYVTRESVDRIHELFTQFSSDIWFEKDAQYLMPDGAVCEECGSTTFTKDQNILDVWFDSGVSHAAVLEEREGLQRPADMYLEGSDQHRGWFHSSLLTAVGRTGHAPYKAVLTHGFVVDEKGHKMSKSVGNVVAPDKVINQYGADVLRLWAASADYRGDVSISDNIIKQLSDAYRRIRNTCRFLLGNFTGFEPSQVRPIENMAELDRFILHRLHYVVKRCRAAYDAYEFHVIYHTLHNFCVVDLSSFYLDIIKDRVYTSPENSDTRKDAQTVMFMILDALVKIMAPILPFTAEEIYTHMPLGEIKKESVHMEDMVSLDNALEDRELAAKWENIRALRAEVTKALEEARTAKLIGHPLDAAVEIKLPPGDIADKVASLDVDLNDIFIVSNARVVETLDGDVYQGKEIEGLAIKVAKASGEKCERCWRFDENLGTDPDHPTACPRCTQALKTILG</sequence>
<protein>
    <recommendedName>
        <fullName evidence="10">Isoleucine--tRNA ligase</fullName>
        <ecNumber evidence="10">6.1.1.5</ecNumber>
    </recommendedName>
    <alternativeName>
        <fullName evidence="10">Isoleucyl-tRNA synthetase</fullName>
        <shortName evidence="10">IleRS</shortName>
    </alternativeName>
</protein>
<dbReference type="EMBL" id="CM001488">
    <property type="protein sequence ID" value="EIM64066.1"/>
    <property type="molecule type" value="Genomic_DNA"/>
</dbReference>
<dbReference type="EC" id="6.1.1.5" evidence="10"/>
<feature type="short sequence motif" description="'HIGH' region" evidence="10">
    <location>
        <begin position="57"/>
        <end position="67"/>
    </location>
</feature>
<keyword evidence="7 10" id="KW-0030">Aminoacyl-tRNA synthetase</keyword>
<dbReference type="STRING" id="879212.DespoDRAFT_02182"/>
<dbReference type="InterPro" id="IPR009080">
    <property type="entry name" value="tRNAsynth_Ia_anticodon-bd"/>
</dbReference>
<evidence type="ECO:0000256" key="9">
    <source>
        <dbReference type="ARBA" id="ARBA00048359"/>
    </source>
</evidence>
<dbReference type="GO" id="GO:0000049">
    <property type="term" value="F:tRNA binding"/>
    <property type="evidence" value="ECO:0007669"/>
    <property type="project" value="InterPro"/>
</dbReference>
<evidence type="ECO:0000256" key="7">
    <source>
        <dbReference type="ARBA" id="ARBA00023146"/>
    </source>
</evidence>
<dbReference type="GO" id="GO:0008270">
    <property type="term" value="F:zinc ion binding"/>
    <property type="evidence" value="ECO:0007669"/>
    <property type="project" value="UniProtKB-UniRule"/>
</dbReference>
<keyword evidence="3 10" id="KW-0436">Ligase</keyword>
<comment type="subcellular location">
    <subcellularLocation>
        <location evidence="10">Cytoplasm</location>
    </subcellularLocation>
</comment>
<feature type="domain" description="Zinc finger FPG/IleRS-type" evidence="12">
    <location>
        <begin position="896"/>
        <end position="923"/>
    </location>
</feature>
<comment type="similarity">
    <text evidence="1 10">Belongs to the class-I aminoacyl-tRNA synthetase family. IleS type 1 subfamily.</text>
</comment>
<evidence type="ECO:0000256" key="4">
    <source>
        <dbReference type="ARBA" id="ARBA00022741"/>
    </source>
</evidence>
<keyword evidence="6 10" id="KW-0648">Protein biosynthesis</keyword>
<keyword evidence="15" id="KW-1185">Reference proteome</keyword>
<dbReference type="PROSITE" id="PS00178">
    <property type="entry name" value="AA_TRNA_LIGASE_I"/>
    <property type="match status" value="1"/>
</dbReference>
<comment type="domain">
    <text evidence="10">IleRS has two distinct active sites: one for aminoacylation and one for editing. The misactivated valine is translocated from the active site to the editing site, which sterically excludes the correctly activated isoleucine. The single editing site contains two valyl binding pockets, one specific for each substrate (Val-AMP or Val-tRNA(Ile)).</text>
</comment>
<accession>I5B3K3</accession>
<evidence type="ECO:0000313" key="14">
    <source>
        <dbReference type="EMBL" id="EIM64066.1"/>
    </source>
</evidence>
<evidence type="ECO:0000259" key="12">
    <source>
        <dbReference type="Pfam" id="PF06827"/>
    </source>
</evidence>
<dbReference type="Pfam" id="PF00133">
    <property type="entry name" value="tRNA-synt_1"/>
    <property type="match status" value="1"/>
</dbReference>
<dbReference type="Gene3D" id="3.40.50.620">
    <property type="entry name" value="HUPs"/>
    <property type="match status" value="2"/>
</dbReference>
<dbReference type="AlphaFoldDB" id="I5B3K3"/>
<dbReference type="Gene3D" id="1.10.10.830">
    <property type="entry name" value="Ile-tRNA synthetase CP2 domain-like"/>
    <property type="match status" value="1"/>
</dbReference>
<dbReference type="eggNOG" id="COG0060">
    <property type="taxonomic scope" value="Bacteria"/>
</dbReference>
<dbReference type="FunFam" id="3.40.50.620:FF:000152">
    <property type="entry name" value="Isoleucine--tRNA ligase"/>
    <property type="match status" value="1"/>
</dbReference>
<dbReference type="GO" id="GO:0004822">
    <property type="term" value="F:isoleucine-tRNA ligase activity"/>
    <property type="evidence" value="ECO:0007669"/>
    <property type="project" value="UniProtKB-UniRule"/>
</dbReference>